<feature type="compositionally biased region" description="Low complexity" evidence="1">
    <location>
        <begin position="1143"/>
        <end position="1152"/>
    </location>
</feature>
<reference evidence="2" key="1">
    <citation type="submission" date="2020-01" db="EMBL/GenBank/DDBJ databases">
        <title>Genome Sequencing of Three Apophysomyces-Like Fungal Strains Confirms a Novel Fungal Genus in the Mucoromycota with divergent Burkholderia-like Endosymbiotic Bacteria.</title>
        <authorList>
            <person name="Stajich J.E."/>
            <person name="Macias A.M."/>
            <person name="Carter-House D."/>
            <person name="Lovett B."/>
            <person name="Kasson L.R."/>
            <person name="Berry K."/>
            <person name="Grigoriev I."/>
            <person name="Chang Y."/>
            <person name="Spatafora J."/>
            <person name="Kasson M.T."/>
        </authorList>
    </citation>
    <scope>NUCLEOTIDE SEQUENCE</scope>
    <source>
        <strain evidence="2">NRRL A-21654</strain>
    </source>
</reference>
<feature type="region of interest" description="Disordered" evidence="1">
    <location>
        <begin position="1106"/>
        <end position="1152"/>
    </location>
</feature>
<dbReference type="GO" id="GO:0019005">
    <property type="term" value="C:SCF ubiquitin ligase complex"/>
    <property type="evidence" value="ECO:0007669"/>
    <property type="project" value="TreeGrafter"/>
</dbReference>
<feature type="compositionally biased region" description="Polar residues" evidence="1">
    <location>
        <begin position="823"/>
        <end position="847"/>
    </location>
</feature>
<dbReference type="OrthoDB" id="10257471at2759"/>
<feature type="region of interest" description="Disordered" evidence="1">
    <location>
        <begin position="799"/>
        <end position="970"/>
    </location>
</feature>
<feature type="compositionally biased region" description="Basic and acidic residues" evidence="1">
    <location>
        <begin position="885"/>
        <end position="900"/>
    </location>
</feature>
<dbReference type="SUPFAM" id="SSF52047">
    <property type="entry name" value="RNI-like"/>
    <property type="match status" value="1"/>
</dbReference>
<name>A0A8H7BUB2_9FUNG</name>
<feature type="compositionally biased region" description="Low complexity" evidence="1">
    <location>
        <begin position="857"/>
        <end position="867"/>
    </location>
</feature>
<feature type="region of interest" description="Disordered" evidence="1">
    <location>
        <begin position="616"/>
        <end position="647"/>
    </location>
</feature>
<evidence type="ECO:0000313" key="2">
    <source>
        <dbReference type="EMBL" id="KAF7728773.1"/>
    </source>
</evidence>
<dbReference type="EMBL" id="JABAYA010000032">
    <property type="protein sequence ID" value="KAF7728773.1"/>
    <property type="molecule type" value="Genomic_DNA"/>
</dbReference>
<dbReference type="AlphaFoldDB" id="A0A8H7BUB2"/>
<evidence type="ECO:0000256" key="1">
    <source>
        <dbReference type="SAM" id="MobiDB-lite"/>
    </source>
</evidence>
<protein>
    <recommendedName>
        <fullName evidence="4">F-box domain-containing protein</fullName>
    </recommendedName>
</protein>
<feature type="compositionally biased region" description="Low complexity" evidence="1">
    <location>
        <begin position="1106"/>
        <end position="1121"/>
    </location>
</feature>
<evidence type="ECO:0008006" key="4">
    <source>
        <dbReference type="Google" id="ProtNLM"/>
    </source>
</evidence>
<dbReference type="InterPro" id="IPR006553">
    <property type="entry name" value="Leu-rich_rpt_Cys-con_subtyp"/>
</dbReference>
<feature type="region of interest" description="Disordered" evidence="1">
    <location>
        <begin position="1212"/>
        <end position="1236"/>
    </location>
</feature>
<sequence length="1236" mass="137560">MKGLTVQDSNPWEFDLSISEQESLNLPQPVIDKICQFLPTQRDLYEACLINRTWREAATAVLWRSPQLRDPERFKQFYNCCRMSKRAALSVREISLCIQDAVVKTVFLPIAKADLPRHDMKTNMLSHPDLVQAYARQCEQLTSITMYGWRLQPSHLEQLAVMLNRLTSIELIGSNPNPSQPFALSIILPRLERLILDGRFWLTPHFLGLFSSRATRLRVLQISLADMEEECLRRLCTGRLDLHELTLTDAVPITDIIVRRVVQAFPNLRKLCLTGCNKVTDESILHALISCPHLRDLEIRALPATLQQRPDQKLTGLDLAAGWNTVRHKIVLQRLVLENWGMNDEFMTRMAGKCTRLTTLGLSNCPNLTDRSIVNCLGEGCRLHVFNTIRCPGLGSDTWAHLKHGKGLRRIYVELCGELSPKDAYDICCSCPNLRILDIEGYPEVANCIHRQLAHGEDAASFPDQSLSLNANGIRALANIDPTTDPKLTGLPETRYLTGEHVMHLAKALGIPIAEFEALLDMVQSDVPAASENIKSLTQQVPATLRDFSLADKRPKSLQRINQLKEPHQQRPATPALWAHANDAMMEHYLPGINKGSALATAKMPSPIGETISSIAQEQESDETSVERLGDSESSLSERSLSPTNGAAEIYKEEQTVKEDWPVLGGQKEKEKPIDLGGWGTTNNFLWKTGTSSSRPSGPVTKGYSAWDPNEAINRTREWQQKPLEQALPPARRRGQPTAPQMMLDSDGWGQPKSYVAWHDLRTQGFAHDVIEKQRDTPFWNAEIGAWSTGAENVVTTEAAAPKKTMEKANESWSKYQRPSKGSGKQSAPSMTRQRATSAADLSSDESVNWDEDDGVTIKTSTKPTIKPGEKTKSNGSLVAPNHPGDPKWRNTKEWHKLREQGSMQHPNAEKNNRFEVDGEDGWSEESDLLSDDTPERATGTNGIAKNVTSKFGQSTKQSTPMTSPRPSLREPIAPEELAGAWGAFTVAETSSEMLIDTSDIVNKPSSISQDTLIPKTSSPTYNDFWQSMSSLTKVDWNAGEEKSQDSEKAKQIVKEETYNFSDIQDTSDIPKETKEEMMSPIQPEVLSERVLSPIEPLQPIQSPAINSAASNNASPTMSPAVSDSPRPASQATNQAASPVPPSSSNDSDPGPLIVQLYIETTKHGMKPLKLYDNRDPEVDVENYCKQYDMMEVMPRVLEAAMEHYTRNKTKRILGKKKKAKEKSAISSSPASNTLI</sequence>
<dbReference type="GO" id="GO:0031146">
    <property type="term" value="P:SCF-dependent proteasomal ubiquitin-dependent protein catabolic process"/>
    <property type="evidence" value="ECO:0007669"/>
    <property type="project" value="TreeGrafter"/>
</dbReference>
<feature type="compositionally biased region" description="Basic and acidic residues" evidence="1">
    <location>
        <begin position="908"/>
        <end position="917"/>
    </location>
</feature>
<dbReference type="InterPro" id="IPR032675">
    <property type="entry name" value="LRR_dom_sf"/>
</dbReference>
<feature type="compositionally biased region" description="Polar residues" evidence="1">
    <location>
        <begin position="1128"/>
        <end position="1137"/>
    </location>
</feature>
<organism evidence="2 3">
    <name type="scientific">Apophysomyces ossiformis</name>
    <dbReference type="NCBI Taxonomy" id="679940"/>
    <lineage>
        <taxon>Eukaryota</taxon>
        <taxon>Fungi</taxon>
        <taxon>Fungi incertae sedis</taxon>
        <taxon>Mucoromycota</taxon>
        <taxon>Mucoromycotina</taxon>
        <taxon>Mucoromycetes</taxon>
        <taxon>Mucorales</taxon>
        <taxon>Mucorineae</taxon>
        <taxon>Mucoraceae</taxon>
        <taxon>Apophysomyces</taxon>
    </lineage>
</organism>
<accession>A0A8H7BUB2</accession>
<dbReference type="PANTHER" id="PTHR13318">
    <property type="entry name" value="PARTNER OF PAIRED, ISOFORM B-RELATED"/>
    <property type="match status" value="1"/>
</dbReference>
<keyword evidence="3" id="KW-1185">Reference proteome</keyword>
<feature type="region of interest" description="Disordered" evidence="1">
    <location>
        <begin position="1038"/>
        <end position="1080"/>
    </location>
</feature>
<dbReference type="Gene3D" id="3.80.10.10">
    <property type="entry name" value="Ribonuclease Inhibitor"/>
    <property type="match status" value="2"/>
</dbReference>
<dbReference type="Proteomes" id="UP000605846">
    <property type="component" value="Unassembled WGS sequence"/>
</dbReference>
<gene>
    <name evidence="2" type="ORF">EC973_005611</name>
</gene>
<feature type="compositionally biased region" description="Low complexity" evidence="1">
    <location>
        <begin position="1225"/>
        <end position="1236"/>
    </location>
</feature>
<feature type="compositionally biased region" description="Basic and acidic residues" evidence="1">
    <location>
        <begin position="1069"/>
        <end position="1078"/>
    </location>
</feature>
<feature type="compositionally biased region" description="Basic residues" evidence="1">
    <location>
        <begin position="1212"/>
        <end position="1221"/>
    </location>
</feature>
<feature type="compositionally biased region" description="Polar residues" evidence="1">
    <location>
        <begin position="939"/>
        <end position="966"/>
    </location>
</feature>
<proteinExistence type="predicted"/>
<dbReference type="SMART" id="SM00367">
    <property type="entry name" value="LRR_CC"/>
    <property type="match status" value="2"/>
</dbReference>
<comment type="caution">
    <text evidence="2">The sequence shown here is derived from an EMBL/GenBank/DDBJ whole genome shotgun (WGS) entry which is preliminary data.</text>
</comment>
<feature type="compositionally biased region" description="Acidic residues" evidence="1">
    <location>
        <begin position="918"/>
        <end position="933"/>
    </location>
</feature>
<evidence type="ECO:0000313" key="3">
    <source>
        <dbReference type="Proteomes" id="UP000605846"/>
    </source>
</evidence>
<feature type="compositionally biased region" description="Polar residues" evidence="1">
    <location>
        <begin position="1059"/>
        <end position="1068"/>
    </location>
</feature>
<feature type="compositionally biased region" description="Low complexity" evidence="1">
    <location>
        <begin position="632"/>
        <end position="642"/>
    </location>
</feature>
<feature type="compositionally biased region" description="Basic and acidic residues" evidence="1">
    <location>
        <begin position="1040"/>
        <end position="1058"/>
    </location>
</feature>